<dbReference type="Gene3D" id="3.30.470.20">
    <property type="entry name" value="ATP-grasp fold, B domain"/>
    <property type="match status" value="1"/>
</dbReference>
<dbReference type="Proteomes" id="UP000070810">
    <property type="component" value="Unassembled WGS sequence"/>
</dbReference>
<evidence type="ECO:0000256" key="7">
    <source>
        <dbReference type="ARBA" id="ARBA00022755"/>
    </source>
</evidence>
<evidence type="ECO:0000256" key="4">
    <source>
        <dbReference type="ARBA" id="ARBA00013255"/>
    </source>
</evidence>
<keyword evidence="5 12" id="KW-0436">Ligase</keyword>
<dbReference type="PANTHER" id="PTHR43472">
    <property type="entry name" value="PHOSPHORIBOSYLAMINE--GLYCINE LIGASE"/>
    <property type="match status" value="1"/>
</dbReference>
<comment type="caution">
    <text evidence="15">The sequence shown here is derived from an EMBL/GenBank/DDBJ whole genome shotgun (WGS) entry which is preliminary data.</text>
</comment>
<evidence type="ECO:0000313" key="15">
    <source>
        <dbReference type="EMBL" id="KTR82126.1"/>
    </source>
</evidence>
<keyword evidence="7 12" id="KW-0658">Purine biosynthesis</keyword>
<evidence type="ECO:0000259" key="14">
    <source>
        <dbReference type="PROSITE" id="PS50975"/>
    </source>
</evidence>
<dbReference type="GO" id="GO:0009113">
    <property type="term" value="P:purine nucleobase biosynthetic process"/>
    <property type="evidence" value="ECO:0007669"/>
    <property type="project" value="InterPro"/>
</dbReference>
<dbReference type="SUPFAM" id="SSF56059">
    <property type="entry name" value="Glutathione synthetase ATP-binding domain-like"/>
    <property type="match status" value="1"/>
</dbReference>
<dbReference type="EMBL" id="LDRK01000101">
    <property type="protein sequence ID" value="KTR82126.1"/>
    <property type="molecule type" value="Genomic_DNA"/>
</dbReference>
<comment type="pathway">
    <text evidence="3 12">Purine metabolism; IMP biosynthesis via de novo pathway; N(1)-(5-phospho-D-ribosyl)glycinamide from 5-phospho-alpha-D-ribose 1-diphosphate: step 2/2.</text>
</comment>
<evidence type="ECO:0000256" key="12">
    <source>
        <dbReference type="HAMAP-Rule" id="MF_00138"/>
    </source>
</evidence>
<evidence type="ECO:0000313" key="16">
    <source>
        <dbReference type="Proteomes" id="UP000070810"/>
    </source>
</evidence>
<comment type="cofactor">
    <cofactor evidence="2">
        <name>Mg(2+)</name>
        <dbReference type="ChEBI" id="CHEBI:18420"/>
    </cofactor>
</comment>
<evidence type="ECO:0000256" key="11">
    <source>
        <dbReference type="ARBA" id="ARBA00042864"/>
    </source>
</evidence>
<dbReference type="InterPro" id="IPR020562">
    <property type="entry name" value="PRibGlycinamide_synth_N"/>
</dbReference>
<dbReference type="NCBIfam" id="TIGR00877">
    <property type="entry name" value="purD"/>
    <property type="match status" value="1"/>
</dbReference>
<dbReference type="InterPro" id="IPR000115">
    <property type="entry name" value="PRibGlycinamide_synth"/>
</dbReference>
<evidence type="ECO:0000256" key="10">
    <source>
        <dbReference type="ARBA" id="ARBA00042242"/>
    </source>
</evidence>
<evidence type="ECO:0000256" key="3">
    <source>
        <dbReference type="ARBA" id="ARBA00005174"/>
    </source>
</evidence>
<dbReference type="GO" id="GO:0046872">
    <property type="term" value="F:metal ion binding"/>
    <property type="evidence" value="ECO:0007669"/>
    <property type="project" value="InterPro"/>
</dbReference>
<dbReference type="EC" id="6.3.4.13" evidence="4 12"/>
<dbReference type="PATRIC" id="fig|1079994.3.peg.145"/>
<dbReference type="SUPFAM" id="SSF51246">
    <property type="entry name" value="Rudiment single hybrid motif"/>
    <property type="match status" value="1"/>
</dbReference>
<dbReference type="GO" id="GO:0005524">
    <property type="term" value="F:ATP binding"/>
    <property type="evidence" value="ECO:0007669"/>
    <property type="project" value="UniProtKB-UniRule"/>
</dbReference>
<evidence type="ECO:0000256" key="8">
    <source>
        <dbReference type="ARBA" id="ARBA00022840"/>
    </source>
</evidence>
<dbReference type="Gene3D" id="3.90.600.10">
    <property type="entry name" value="Phosphoribosylglycinamide synthetase, C-terminal domain"/>
    <property type="match status" value="1"/>
</dbReference>
<reference evidence="15 16" key="1">
    <citation type="journal article" date="2016" name="Front. Microbiol.">
        <title>Genomic Resource of Rice Seed Associated Bacteria.</title>
        <authorList>
            <person name="Midha S."/>
            <person name="Bansal K."/>
            <person name="Sharma S."/>
            <person name="Kumar N."/>
            <person name="Patil P.P."/>
            <person name="Chaudhry V."/>
            <person name="Patil P.B."/>
        </authorList>
    </citation>
    <scope>NUCLEOTIDE SEQUENCE [LARGE SCALE GENOMIC DNA]</scope>
    <source>
        <strain evidence="15 16">NS354</strain>
    </source>
</reference>
<comment type="similarity">
    <text evidence="9 12">Belongs to the GARS family.</text>
</comment>
<dbReference type="RefSeq" id="WP_058594599.1">
    <property type="nucleotide sequence ID" value="NZ_LDRK01000101.1"/>
</dbReference>
<dbReference type="InterPro" id="IPR020560">
    <property type="entry name" value="PRibGlycinamide_synth_C-dom"/>
</dbReference>
<evidence type="ECO:0000256" key="9">
    <source>
        <dbReference type="ARBA" id="ARBA00038345"/>
    </source>
</evidence>
<dbReference type="AlphaFoldDB" id="A0A147ECJ2"/>
<dbReference type="GO" id="GO:0006189">
    <property type="term" value="P:'de novo' IMP biosynthetic process"/>
    <property type="evidence" value="ECO:0007669"/>
    <property type="project" value="UniProtKB-UniRule"/>
</dbReference>
<feature type="domain" description="ATP-grasp" evidence="14">
    <location>
        <begin position="108"/>
        <end position="307"/>
    </location>
</feature>
<dbReference type="HAMAP" id="MF_00138">
    <property type="entry name" value="GARS"/>
    <property type="match status" value="1"/>
</dbReference>
<evidence type="ECO:0000256" key="6">
    <source>
        <dbReference type="ARBA" id="ARBA00022741"/>
    </source>
</evidence>
<dbReference type="InterPro" id="IPR016185">
    <property type="entry name" value="PreATP-grasp_dom_sf"/>
</dbReference>
<dbReference type="OrthoDB" id="9807240at2"/>
<dbReference type="InterPro" id="IPR020561">
    <property type="entry name" value="PRibGlycinamid_synth_ATP-grasp"/>
</dbReference>
<dbReference type="Pfam" id="PF02844">
    <property type="entry name" value="GARS_N"/>
    <property type="match status" value="1"/>
</dbReference>
<dbReference type="UniPathway" id="UPA00074">
    <property type="reaction ID" value="UER00125"/>
</dbReference>
<dbReference type="InterPro" id="IPR011761">
    <property type="entry name" value="ATP-grasp"/>
</dbReference>
<dbReference type="PROSITE" id="PS00184">
    <property type="entry name" value="GARS"/>
    <property type="match status" value="1"/>
</dbReference>
<dbReference type="Pfam" id="PF02843">
    <property type="entry name" value="GARS_C"/>
    <property type="match status" value="1"/>
</dbReference>
<evidence type="ECO:0000256" key="5">
    <source>
        <dbReference type="ARBA" id="ARBA00022598"/>
    </source>
</evidence>
<comment type="cofactor">
    <cofactor evidence="1">
        <name>Mn(2+)</name>
        <dbReference type="ChEBI" id="CHEBI:29035"/>
    </cofactor>
</comment>
<dbReference type="PROSITE" id="PS50975">
    <property type="entry name" value="ATP_GRASP"/>
    <property type="match status" value="1"/>
</dbReference>
<dbReference type="SUPFAM" id="SSF52440">
    <property type="entry name" value="PreATP-grasp domain"/>
    <property type="match status" value="1"/>
</dbReference>
<dbReference type="SMART" id="SM01209">
    <property type="entry name" value="GARS_A"/>
    <property type="match status" value="1"/>
</dbReference>
<dbReference type="InterPro" id="IPR037123">
    <property type="entry name" value="PRibGlycinamide_synth_C_sf"/>
</dbReference>
<keyword evidence="16" id="KW-1185">Reference proteome</keyword>
<dbReference type="GO" id="GO:0004637">
    <property type="term" value="F:phosphoribosylamine-glycine ligase activity"/>
    <property type="evidence" value="ECO:0007669"/>
    <property type="project" value="UniProtKB-UniRule"/>
</dbReference>
<dbReference type="InterPro" id="IPR011054">
    <property type="entry name" value="Rudment_hybrid_motif"/>
</dbReference>
<accession>A0A147ECJ2</accession>
<keyword evidence="6 13" id="KW-0547">Nucleotide-binding</keyword>
<dbReference type="Gene3D" id="3.30.1490.20">
    <property type="entry name" value="ATP-grasp fold, A domain"/>
    <property type="match status" value="1"/>
</dbReference>
<dbReference type="Pfam" id="PF01071">
    <property type="entry name" value="GARS_A"/>
    <property type="match status" value="1"/>
</dbReference>
<dbReference type="PANTHER" id="PTHR43472:SF1">
    <property type="entry name" value="PHOSPHORIBOSYLAMINE--GLYCINE LIGASE, CHLOROPLASTIC"/>
    <property type="match status" value="1"/>
</dbReference>
<sequence length="417" mass="42895">MKILVLGPGAREHAIVLALLAEGADHEIVCAPGNAGIAASGVETPELAYTDPQAVAAFVEDRGFDLVVIGPEAPLVAGVADPLRAAGVPVFGPDRAAAQLEGSKAFAKRIMDEAQVPTGRATRVASAEAAGAVLDEFGAPYVVKADGLAAGKGVLVTEDRDAALAHVATWAPHGEVLIEEFLDGQEVSLFFFADGHDVLPLSPAQDYKRIFDGDQGPNTGGMGAYSPLPWVDEGFVDEITRTVALPTVRRLEAEGTPFVGLLYCGLIVTAQGVRVIEFNARFGDPETQVVLARLESPLSRYLLAAANGALAAEPEPEFSADPAVIVVVASEGYPGDAATGREIGGIEAAAALPGVHVVHAATARTADGGWIATGGRVLGVVARGADFAEARERAYAGVAEISLEGGQSRTDIAARVA</sequence>
<name>A0A147ECJ2_9MICO</name>
<dbReference type="InterPro" id="IPR020559">
    <property type="entry name" value="PRibGlycinamide_synth_CS"/>
</dbReference>
<organism evidence="15 16">
    <name type="scientific">Leucobacter chromiiresistens</name>
    <dbReference type="NCBI Taxonomy" id="1079994"/>
    <lineage>
        <taxon>Bacteria</taxon>
        <taxon>Bacillati</taxon>
        <taxon>Actinomycetota</taxon>
        <taxon>Actinomycetes</taxon>
        <taxon>Micrococcales</taxon>
        <taxon>Microbacteriaceae</taxon>
        <taxon>Leucobacter</taxon>
    </lineage>
</organism>
<protein>
    <recommendedName>
        <fullName evidence="4 12">Phosphoribosylamine--glycine ligase</fullName>
        <ecNumber evidence="4 12">6.3.4.13</ecNumber>
    </recommendedName>
    <alternativeName>
        <fullName evidence="12">GARS</fullName>
    </alternativeName>
    <alternativeName>
        <fullName evidence="10 12">Glycinamide ribonucleotide synthetase</fullName>
    </alternativeName>
    <alternativeName>
        <fullName evidence="11 12">Phosphoribosylglycinamide synthetase</fullName>
    </alternativeName>
</protein>
<proteinExistence type="inferred from homology"/>
<evidence type="ECO:0000256" key="13">
    <source>
        <dbReference type="PROSITE-ProRule" id="PRU00409"/>
    </source>
</evidence>
<gene>
    <name evidence="12" type="primary">purD</name>
    <name evidence="15" type="ORF">NS354_11440</name>
</gene>
<keyword evidence="8 13" id="KW-0067">ATP-binding</keyword>
<evidence type="ECO:0000256" key="2">
    <source>
        <dbReference type="ARBA" id="ARBA00001946"/>
    </source>
</evidence>
<dbReference type="SMART" id="SM01210">
    <property type="entry name" value="GARS_C"/>
    <property type="match status" value="1"/>
</dbReference>
<comment type="catalytic activity">
    <reaction evidence="12">
        <text>5-phospho-beta-D-ribosylamine + glycine + ATP = N(1)-(5-phospho-beta-D-ribosyl)glycinamide + ADP + phosphate + H(+)</text>
        <dbReference type="Rhea" id="RHEA:17453"/>
        <dbReference type="ChEBI" id="CHEBI:15378"/>
        <dbReference type="ChEBI" id="CHEBI:30616"/>
        <dbReference type="ChEBI" id="CHEBI:43474"/>
        <dbReference type="ChEBI" id="CHEBI:57305"/>
        <dbReference type="ChEBI" id="CHEBI:58681"/>
        <dbReference type="ChEBI" id="CHEBI:143788"/>
        <dbReference type="ChEBI" id="CHEBI:456216"/>
        <dbReference type="EC" id="6.3.4.13"/>
    </reaction>
</comment>
<evidence type="ECO:0000256" key="1">
    <source>
        <dbReference type="ARBA" id="ARBA00001936"/>
    </source>
</evidence>
<dbReference type="InterPro" id="IPR013815">
    <property type="entry name" value="ATP_grasp_subdomain_1"/>
</dbReference>
<dbReference type="Gene3D" id="3.40.50.20">
    <property type="match status" value="1"/>
</dbReference>